<sequence>MGQFEALPGYFQAYATDNSTGVDAAGNKHLEFVVHGSWKDLFASIPNDTDDFVYKFLVLARHGQGHHNVGVELYGEPEWDRYWSKLDGDEHRHWLDAHLTPLGIEQARDTGALILSPMCKELGLPDVFYCSPMRRCIETFIGSWSQILEGDGPVPVHIVENLRETLGEHTCDKRVNQKGVLENYQGASINTRTLQLLYDQGYPDQDQLWKQDHRETDTEMDERIHLGLSRALSGSERFVSITCHSGVIQSALRVLAHPPVGHLNTGGIVCCVVRCKVADRK</sequence>
<gene>
    <name evidence="1" type="ORF">LAFE_0C09846G</name>
</gene>
<dbReference type="Gene3D" id="3.40.50.1240">
    <property type="entry name" value="Phosphoglycerate mutase-like"/>
    <property type="match status" value="1"/>
</dbReference>
<protein>
    <submittedName>
        <fullName evidence="1">LAFE_0C09846g1_1</fullName>
    </submittedName>
</protein>
<accession>A0A1G4M9Z6</accession>
<dbReference type="Proteomes" id="UP000190831">
    <property type="component" value="Chromosome C"/>
</dbReference>
<dbReference type="AlphaFoldDB" id="A0A1G4M9Z6"/>
<reference evidence="1 2" key="1">
    <citation type="submission" date="2016-03" db="EMBL/GenBank/DDBJ databases">
        <authorList>
            <person name="Devillers H."/>
        </authorList>
    </citation>
    <scope>NUCLEOTIDE SEQUENCE [LARGE SCALE GENOMIC DNA]</scope>
    <source>
        <strain evidence="1">CBS 6772</strain>
    </source>
</reference>
<dbReference type="OMA" id="NWVDARL"/>
<dbReference type="InterPro" id="IPR050275">
    <property type="entry name" value="PGM_Phosphatase"/>
</dbReference>
<dbReference type="SUPFAM" id="SSF53254">
    <property type="entry name" value="Phosphoglycerate mutase-like"/>
    <property type="match status" value="1"/>
</dbReference>
<dbReference type="Pfam" id="PF00300">
    <property type="entry name" value="His_Phos_1"/>
    <property type="match status" value="1"/>
</dbReference>
<dbReference type="EMBL" id="LT598485">
    <property type="protein sequence ID" value="SCW00692.1"/>
    <property type="molecule type" value="Genomic_DNA"/>
</dbReference>
<dbReference type="GO" id="GO:0005737">
    <property type="term" value="C:cytoplasm"/>
    <property type="evidence" value="ECO:0007669"/>
    <property type="project" value="TreeGrafter"/>
</dbReference>
<organism evidence="1 2">
    <name type="scientific">Lachancea fermentati</name>
    <name type="common">Zygosaccharomyces fermentati</name>
    <dbReference type="NCBI Taxonomy" id="4955"/>
    <lineage>
        <taxon>Eukaryota</taxon>
        <taxon>Fungi</taxon>
        <taxon>Dikarya</taxon>
        <taxon>Ascomycota</taxon>
        <taxon>Saccharomycotina</taxon>
        <taxon>Saccharomycetes</taxon>
        <taxon>Saccharomycetales</taxon>
        <taxon>Saccharomycetaceae</taxon>
        <taxon>Lachancea</taxon>
    </lineage>
</organism>
<dbReference type="InterPro" id="IPR013078">
    <property type="entry name" value="His_Pase_superF_clade-1"/>
</dbReference>
<name>A0A1G4M9Z6_LACFM</name>
<dbReference type="OrthoDB" id="496981at2759"/>
<proteinExistence type="predicted"/>
<evidence type="ECO:0000313" key="1">
    <source>
        <dbReference type="EMBL" id="SCW00692.1"/>
    </source>
</evidence>
<dbReference type="SMART" id="SM00855">
    <property type="entry name" value="PGAM"/>
    <property type="match status" value="1"/>
</dbReference>
<dbReference type="CDD" id="cd07067">
    <property type="entry name" value="HP_PGM_like"/>
    <property type="match status" value="1"/>
</dbReference>
<dbReference type="InterPro" id="IPR029033">
    <property type="entry name" value="His_PPase_superfam"/>
</dbReference>
<evidence type="ECO:0000313" key="2">
    <source>
        <dbReference type="Proteomes" id="UP000190831"/>
    </source>
</evidence>
<keyword evidence="2" id="KW-1185">Reference proteome</keyword>
<dbReference type="PANTHER" id="PTHR48100">
    <property type="entry name" value="BROAD-SPECIFICITY PHOSPHATASE YOR283W-RELATED"/>
    <property type="match status" value="1"/>
</dbReference>
<dbReference type="PANTHER" id="PTHR48100:SF1">
    <property type="entry name" value="HISTIDINE PHOSPHATASE FAMILY PROTEIN-RELATED"/>
    <property type="match status" value="1"/>
</dbReference>
<dbReference type="GO" id="GO:0016791">
    <property type="term" value="F:phosphatase activity"/>
    <property type="evidence" value="ECO:0007669"/>
    <property type="project" value="TreeGrafter"/>
</dbReference>